<dbReference type="InterPro" id="IPR029052">
    <property type="entry name" value="Metallo-depent_PP-like"/>
</dbReference>
<evidence type="ECO:0000256" key="1">
    <source>
        <dbReference type="ARBA" id="ARBA00022801"/>
    </source>
</evidence>
<dbReference type="AlphaFoldDB" id="A0A918TR78"/>
<dbReference type="SUPFAM" id="SSF56300">
    <property type="entry name" value="Metallo-dependent phosphatases"/>
    <property type="match status" value="1"/>
</dbReference>
<dbReference type="GO" id="GO:0016787">
    <property type="term" value="F:hydrolase activity"/>
    <property type="evidence" value="ECO:0007669"/>
    <property type="project" value="UniProtKB-KW"/>
</dbReference>
<dbReference type="Proteomes" id="UP000644507">
    <property type="component" value="Unassembled WGS sequence"/>
</dbReference>
<dbReference type="InterPro" id="IPR041796">
    <property type="entry name" value="Mre11_N"/>
</dbReference>
<proteinExistence type="predicted"/>
<evidence type="ECO:0000313" key="4">
    <source>
        <dbReference type="Proteomes" id="UP000644507"/>
    </source>
</evidence>
<dbReference type="RefSeq" id="WP_189571136.1">
    <property type="nucleotide sequence ID" value="NZ_BMXI01000012.1"/>
</dbReference>
<dbReference type="CDD" id="cd00840">
    <property type="entry name" value="MPP_Mre11_N"/>
    <property type="match status" value="1"/>
</dbReference>
<dbReference type="Gene3D" id="3.60.21.10">
    <property type="match status" value="1"/>
</dbReference>
<dbReference type="InterPro" id="IPR014576">
    <property type="entry name" value="Pesterase_YhaO"/>
</dbReference>
<dbReference type="PIRSF" id="PIRSF033091">
    <property type="entry name" value="Pesterase_YhaO"/>
    <property type="match status" value="1"/>
</dbReference>
<accession>A0A918TR78</accession>
<reference evidence="3" key="1">
    <citation type="journal article" date="2014" name="Int. J. Syst. Evol. Microbiol.">
        <title>Complete genome sequence of Corynebacterium casei LMG S-19264T (=DSM 44701T), isolated from a smear-ripened cheese.</title>
        <authorList>
            <consortium name="US DOE Joint Genome Institute (JGI-PGF)"/>
            <person name="Walter F."/>
            <person name="Albersmeier A."/>
            <person name="Kalinowski J."/>
            <person name="Ruckert C."/>
        </authorList>
    </citation>
    <scope>NUCLEOTIDE SEQUENCE</scope>
    <source>
        <strain evidence="3">KCTC 12988</strain>
    </source>
</reference>
<dbReference type="InterPro" id="IPR050535">
    <property type="entry name" value="DNA_Repair-Maintenance_Comp"/>
</dbReference>
<dbReference type="InterPro" id="IPR004843">
    <property type="entry name" value="Calcineurin-like_PHP"/>
</dbReference>
<dbReference type="Pfam" id="PF00149">
    <property type="entry name" value="Metallophos"/>
    <property type="match status" value="1"/>
</dbReference>
<feature type="domain" description="Calcineurin-like phosphoesterase" evidence="2">
    <location>
        <begin position="3"/>
        <end position="197"/>
    </location>
</feature>
<evidence type="ECO:0000259" key="2">
    <source>
        <dbReference type="Pfam" id="PF00149"/>
    </source>
</evidence>
<evidence type="ECO:0000313" key="3">
    <source>
        <dbReference type="EMBL" id="GHC59607.1"/>
    </source>
</evidence>
<dbReference type="PANTHER" id="PTHR30337">
    <property type="entry name" value="COMPONENT OF ATP-DEPENDENT DSDNA EXONUCLEASE"/>
    <property type="match status" value="1"/>
</dbReference>
<comment type="caution">
    <text evidence="3">The sequence shown here is derived from an EMBL/GenBank/DDBJ whole genome shotgun (WGS) entry which is preliminary data.</text>
</comment>
<name>A0A918TR78_9BACT</name>
<organism evidence="3 4">
    <name type="scientific">Roseibacillus persicicus</name>
    <dbReference type="NCBI Taxonomy" id="454148"/>
    <lineage>
        <taxon>Bacteria</taxon>
        <taxon>Pseudomonadati</taxon>
        <taxon>Verrucomicrobiota</taxon>
        <taxon>Verrucomicrobiia</taxon>
        <taxon>Verrucomicrobiales</taxon>
        <taxon>Verrucomicrobiaceae</taxon>
        <taxon>Roseibacillus</taxon>
    </lineage>
</organism>
<gene>
    <name evidence="3" type="ORF">GCM10007100_28520</name>
</gene>
<keyword evidence="4" id="KW-1185">Reference proteome</keyword>
<dbReference type="PANTHER" id="PTHR30337:SF7">
    <property type="entry name" value="PHOSPHOESTERASE"/>
    <property type="match status" value="1"/>
</dbReference>
<sequence>MFTFLHAADLHLDSPLTGLSKHEDAPVEAIKQATREALSRLVDLAIDKEVALVIIAGDLYDGSWKDFSTGLFFVKEMRRLRDAGILVYLISGNHDAESQLTKSLTLPENVHHFSSRKASSISHPTLPVTLHGQSFATPSVTDNLAAGYPAPAKERFNIGLLHTNLGDAEGHGNYAPSTVPQLVAHGYQYWALGHIHQRQVHHEHPHIIYPGNTQGRHVKETGAKGCYLVTVDEQLEVSHCQFHALDCVRWEQLQIECSSLTDEAGLTLAIRQALEQAIASSEGRLLCTRLILTGHTSLHEILHADHARWQAECQSLALDLGPDLVWLEQVKVKTSTRIDPTQLAQQDELTALVLDSLTHFNPGELPTAVSDLQGKIPVPARNELAPQFEPDENTAQDLRDDIAAIVLHAIATAE</sequence>
<protein>
    <submittedName>
        <fullName evidence="3">Metallophosphoesterase</fullName>
    </submittedName>
</protein>
<dbReference type="EMBL" id="BMXI01000012">
    <property type="protein sequence ID" value="GHC59607.1"/>
    <property type="molecule type" value="Genomic_DNA"/>
</dbReference>
<reference evidence="3" key="2">
    <citation type="submission" date="2020-09" db="EMBL/GenBank/DDBJ databases">
        <authorList>
            <person name="Sun Q."/>
            <person name="Kim S."/>
        </authorList>
    </citation>
    <scope>NUCLEOTIDE SEQUENCE</scope>
    <source>
        <strain evidence="3">KCTC 12988</strain>
    </source>
</reference>
<keyword evidence="1" id="KW-0378">Hydrolase</keyword>